<organism evidence="2 3">
    <name type="scientific">Enterovibrio coralii</name>
    <dbReference type="NCBI Taxonomy" id="294935"/>
    <lineage>
        <taxon>Bacteria</taxon>
        <taxon>Pseudomonadati</taxon>
        <taxon>Pseudomonadota</taxon>
        <taxon>Gammaproteobacteria</taxon>
        <taxon>Vibrionales</taxon>
        <taxon>Vibrionaceae</taxon>
        <taxon>Enterovibrio</taxon>
    </lineage>
</organism>
<dbReference type="EMBL" id="LNTY01000025">
    <property type="protein sequence ID" value="KXF82382.1"/>
    <property type="molecule type" value="Genomic_DNA"/>
</dbReference>
<dbReference type="SUPFAM" id="SSF55729">
    <property type="entry name" value="Acyl-CoA N-acyltransferases (Nat)"/>
    <property type="match status" value="1"/>
</dbReference>
<feature type="domain" description="N-acetyltransferase" evidence="1">
    <location>
        <begin position="2"/>
        <end position="156"/>
    </location>
</feature>
<gene>
    <name evidence="2" type="ORF">ATN88_09605</name>
</gene>
<dbReference type="RefSeq" id="WP_067413844.1">
    <property type="nucleotide sequence ID" value="NZ_LNTY01000025.1"/>
</dbReference>
<dbReference type="Proteomes" id="UP000070529">
    <property type="component" value="Unassembled WGS sequence"/>
</dbReference>
<dbReference type="InterPro" id="IPR016181">
    <property type="entry name" value="Acyl_CoA_acyltransferase"/>
</dbReference>
<evidence type="ECO:0000313" key="3">
    <source>
        <dbReference type="Proteomes" id="UP000070529"/>
    </source>
</evidence>
<dbReference type="GO" id="GO:0016747">
    <property type="term" value="F:acyltransferase activity, transferring groups other than amino-acyl groups"/>
    <property type="evidence" value="ECO:0007669"/>
    <property type="project" value="InterPro"/>
</dbReference>
<proteinExistence type="predicted"/>
<evidence type="ECO:0000313" key="2">
    <source>
        <dbReference type="EMBL" id="KXF82382.1"/>
    </source>
</evidence>
<dbReference type="CDD" id="cd04301">
    <property type="entry name" value="NAT_SF"/>
    <property type="match status" value="1"/>
</dbReference>
<dbReference type="AlphaFoldDB" id="A0A135IAB9"/>
<comment type="caution">
    <text evidence="2">The sequence shown here is derived from an EMBL/GenBank/DDBJ whole genome shotgun (WGS) entry which is preliminary data.</text>
</comment>
<sequence length="156" mass="17432">MITIERYSKAWEQEAKGLRVSADQEVFTVSSVVETVSVLSSQEHPFLILMDGKPVGFFLLDLAYSSTVDFAADDTIGIRALLIDERYQGQGIAKQAICSLPAFVQRTYPHCNRLQLTVNCRNEAAYRCYLKCGFEDTGECYLGGPAGPQHIMQREL</sequence>
<keyword evidence="3" id="KW-1185">Reference proteome</keyword>
<dbReference type="InterPro" id="IPR000182">
    <property type="entry name" value="GNAT_dom"/>
</dbReference>
<protein>
    <recommendedName>
        <fullName evidence="1">N-acetyltransferase domain-containing protein</fullName>
    </recommendedName>
</protein>
<reference evidence="2 3" key="1">
    <citation type="submission" date="2015-11" db="EMBL/GenBank/DDBJ databases">
        <title>Genomic Taxonomy of the Vibrionaceae.</title>
        <authorList>
            <person name="Gomez-Gil B."/>
            <person name="Enciso-Ibarra J."/>
        </authorList>
    </citation>
    <scope>NUCLEOTIDE SEQUENCE [LARGE SCALE GENOMIC DNA]</scope>
    <source>
        <strain evidence="2 3">CAIM 912</strain>
    </source>
</reference>
<accession>A0A135IAB9</accession>
<evidence type="ECO:0000259" key="1">
    <source>
        <dbReference type="PROSITE" id="PS51186"/>
    </source>
</evidence>
<dbReference type="STRING" id="294935.ATN88_09605"/>
<dbReference type="Pfam" id="PF00583">
    <property type="entry name" value="Acetyltransf_1"/>
    <property type="match status" value="1"/>
</dbReference>
<name>A0A135IAB9_9GAMM</name>
<dbReference type="Gene3D" id="3.40.630.30">
    <property type="match status" value="1"/>
</dbReference>
<dbReference type="OrthoDB" id="8304386at2"/>
<dbReference type="PROSITE" id="PS51186">
    <property type="entry name" value="GNAT"/>
    <property type="match status" value="1"/>
</dbReference>